<feature type="region of interest" description="Disordered" evidence="2">
    <location>
        <begin position="69"/>
        <end position="89"/>
    </location>
</feature>
<dbReference type="OrthoDB" id="10637357at2759"/>
<organism evidence="3 4">
    <name type="scientific">Bursaphelenchus okinawaensis</name>
    <dbReference type="NCBI Taxonomy" id="465554"/>
    <lineage>
        <taxon>Eukaryota</taxon>
        <taxon>Metazoa</taxon>
        <taxon>Ecdysozoa</taxon>
        <taxon>Nematoda</taxon>
        <taxon>Chromadorea</taxon>
        <taxon>Rhabditida</taxon>
        <taxon>Tylenchina</taxon>
        <taxon>Tylenchomorpha</taxon>
        <taxon>Aphelenchoidea</taxon>
        <taxon>Aphelenchoididae</taxon>
        <taxon>Bursaphelenchus</taxon>
    </lineage>
</organism>
<evidence type="ECO:0000256" key="2">
    <source>
        <dbReference type="SAM" id="MobiDB-lite"/>
    </source>
</evidence>
<feature type="coiled-coil region" evidence="1">
    <location>
        <begin position="123"/>
        <end position="150"/>
    </location>
</feature>
<evidence type="ECO:0000256" key="1">
    <source>
        <dbReference type="SAM" id="Coils"/>
    </source>
</evidence>
<name>A0A811LU96_9BILA</name>
<sequence length="671" mass="78004">MAVYVSDRFERIRECLKMVDRVSDWPTALVYKEHYEEYIAFSKGLCPHQFRECDDCRADHEFWENDDSELSEYDEDDEYHSDESNDDGCSGCERCRLEHFCLRDIKLDCLDKAFVTNKFKGLVEEAAKAIQELEDGLDKLSEEVKEVKEIRTTAMTHRREFLEAWNKMAEGQKHFSEIIRQINAKDERFQLKTYDKTAGRGDEKDNIMELNDGLRKLHNKKEKERKKLKKKQAKEAEKKRLQVAHLPIGKNLTEGDEPQDSDASDSDSDSESDNYDVVLNEEIFQEVIRPHSPVFEAEKPVVIHRESTAKPMLVNIVNKNGSVIKHAAELSNQFDMTIEVAVEMGLNQCNKNPQEWQIAFVHEEYSDDFLEKDAVFDWSIAHIAGVIPIGYQVTTDYWTGLILVSNSDNRTVWPITQSLSLSNWHDQCDSKSIDLTVTMSYTIYDEYKVPTRSEITKMKIKYGSKLLELMCQGFKEAGIQNPQHLTPCGIIRKVNKNWHEVKFYDNVERDGHYQAVLKAINTIEQATAILHRENVIVRIAQYPVKALDLVRFENMARFICDENVDIGTLNYYKDYSDYFSAKLMNVEEHEKLYHVIVRRHSSPAIIGLHTVKSASLNRMKDLKKFIEAKFNYDPLEMAHVTVYRSNRVVVDGLYDMENIIPNQVYTFVIED</sequence>
<evidence type="ECO:0000313" key="3">
    <source>
        <dbReference type="EMBL" id="CAD5230921.1"/>
    </source>
</evidence>
<dbReference type="EMBL" id="CAJFDH010000006">
    <property type="protein sequence ID" value="CAD5230921.1"/>
    <property type="molecule type" value="Genomic_DNA"/>
</dbReference>
<comment type="caution">
    <text evidence="3">The sequence shown here is derived from an EMBL/GenBank/DDBJ whole genome shotgun (WGS) entry which is preliminary data.</text>
</comment>
<reference evidence="3" key="1">
    <citation type="submission" date="2020-09" db="EMBL/GenBank/DDBJ databases">
        <authorList>
            <person name="Kikuchi T."/>
        </authorList>
    </citation>
    <scope>NUCLEOTIDE SEQUENCE</scope>
    <source>
        <strain evidence="3">SH1</strain>
    </source>
</reference>
<protein>
    <submittedName>
        <fullName evidence="3">Uncharacterized protein</fullName>
    </submittedName>
</protein>
<gene>
    <name evidence="3" type="ORF">BOKJ2_LOCUS14383</name>
</gene>
<dbReference type="Proteomes" id="UP000783686">
    <property type="component" value="Unassembled WGS sequence"/>
</dbReference>
<proteinExistence type="predicted"/>
<keyword evidence="1" id="KW-0175">Coiled coil</keyword>
<dbReference type="EMBL" id="CAJFCW020000006">
    <property type="protein sequence ID" value="CAG9128163.1"/>
    <property type="molecule type" value="Genomic_DNA"/>
</dbReference>
<feature type="compositionally biased region" description="Acidic residues" evidence="2">
    <location>
        <begin position="254"/>
        <end position="273"/>
    </location>
</feature>
<keyword evidence="4" id="KW-1185">Reference proteome</keyword>
<feature type="region of interest" description="Disordered" evidence="2">
    <location>
        <begin position="221"/>
        <end position="273"/>
    </location>
</feature>
<dbReference type="Proteomes" id="UP000614601">
    <property type="component" value="Unassembled WGS sequence"/>
</dbReference>
<dbReference type="AlphaFoldDB" id="A0A811LU96"/>
<feature type="compositionally biased region" description="Acidic residues" evidence="2">
    <location>
        <begin position="69"/>
        <end position="86"/>
    </location>
</feature>
<feature type="compositionally biased region" description="Basic residues" evidence="2">
    <location>
        <begin position="221"/>
        <end position="232"/>
    </location>
</feature>
<accession>A0A811LU96</accession>
<evidence type="ECO:0000313" key="4">
    <source>
        <dbReference type="Proteomes" id="UP000614601"/>
    </source>
</evidence>